<proteinExistence type="predicted"/>
<comment type="caution">
    <text evidence="1">The sequence shown here is derived from an EMBL/GenBank/DDBJ whole genome shotgun (WGS) entry which is preliminary data.</text>
</comment>
<organism evidence="1 2">
    <name type="scientific">Ambrosia artemisiifolia</name>
    <name type="common">Common ragweed</name>
    <dbReference type="NCBI Taxonomy" id="4212"/>
    <lineage>
        <taxon>Eukaryota</taxon>
        <taxon>Viridiplantae</taxon>
        <taxon>Streptophyta</taxon>
        <taxon>Embryophyta</taxon>
        <taxon>Tracheophyta</taxon>
        <taxon>Spermatophyta</taxon>
        <taxon>Magnoliopsida</taxon>
        <taxon>eudicotyledons</taxon>
        <taxon>Gunneridae</taxon>
        <taxon>Pentapetalae</taxon>
        <taxon>asterids</taxon>
        <taxon>campanulids</taxon>
        <taxon>Asterales</taxon>
        <taxon>Asteraceae</taxon>
        <taxon>Asteroideae</taxon>
        <taxon>Heliantheae alliance</taxon>
        <taxon>Heliantheae</taxon>
        <taxon>Ambrosia</taxon>
    </lineage>
</organism>
<evidence type="ECO:0000313" key="2">
    <source>
        <dbReference type="Proteomes" id="UP001206925"/>
    </source>
</evidence>
<keyword evidence="2" id="KW-1185">Reference proteome</keyword>
<protein>
    <submittedName>
        <fullName evidence="1">Uncharacterized protein</fullName>
    </submittedName>
</protein>
<dbReference type="AlphaFoldDB" id="A0AAD5BP42"/>
<dbReference type="Proteomes" id="UP001206925">
    <property type="component" value="Unassembled WGS sequence"/>
</dbReference>
<sequence>MDPVMAQYSIPPNVHTMIAYASECRPFHYFHLALFTVQRQVTSPPRLTPHDG</sequence>
<evidence type="ECO:0000313" key="1">
    <source>
        <dbReference type="EMBL" id="KAI7726855.1"/>
    </source>
</evidence>
<accession>A0AAD5BP42</accession>
<reference evidence="1" key="1">
    <citation type="submission" date="2022-06" db="EMBL/GenBank/DDBJ databases">
        <title>Uncovering the hologenomic basis of an extraordinary plant invasion.</title>
        <authorList>
            <person name="Bieker V.C."/>
            <person name="Martin M.D."/>
            <person name="Gilbert T."/>
            <person name="Hodgins K."/>
            <person name="Battlay P."/>
            <person name="Petersen B."/>
            <person name="Wilson J."/>
        </authorList>
    </citation>
    <scope>NUCLEOTIDE SEQUENCE</scope>
    <source>
        <strain evidence="1">AA19_3_7</strain>
        <tissue evidence="1">Leaf</tissue>
    </source>
</reference>
<gene>
    <name evidence="1" type="ORF">M8C21_020207</name>
</gene>
<dbReference type="EMBL" id="JAMZMK010011510">
    <property type="protein sequence ID" value="KAI7726855.1"/>
    <property type="molecule type" value="Genomic_DNA"/>
</dbReference>
<name>A0AAD5BP42_AMBAR</name>